<evidence type="ECO:0000313" key="5">
    <source>
        <dbReference type="EMBL" id="GAA1395300.1"/>
    </source>
</evidence>
<feature type="domain" description="S-adenosyl-l-methionine hydroxide adenosyltransferase N-terminal" evidence="3">
    <location>
        <begin position="37"/>
        <end position="182"/>
    </location>
</feature>
<dbReference type="EMBL" id="BAAAKJ010000160">
    <property type="protein sequence ID" value="GAA1395300.1"/>
    <property type="molecule type" value="Genomic_DNA"/>
</dbReference>
<dbReference type="InterPro" id="IPR046469">
    <property type="entry name" value="SAM_HAT_N"/>
</dbReference>
<dbReference type="Proteomes" id="UP001499863">
    <property type="component" value="Unassembled WGS sequence"/>
</dbReference>
<dbReference type="Gene3D" id="2.40.30.90">
    <property type="entry name" value="Bacterial fluorinating enzyme like"/>
    <property type="match status" value="1"/>
</dbReference>
<evidence type="ECO:0000259" key="3">
    <source>
        <dbReference type="Pfam" id="PF01887"/>
    </source>
</evidence>
<keyword evidence="1" id="KW-0949">S-adenosyl-L-methionine</keyword>
<evidence type="ECO:0000256" key="2">
    <source>
        <dbReference type="ARBA" id="ARBA00024035"/>
    </source>
</evidence>
<dbReference type="SUPFAM" id="SSF101852">
    <property type="entry name" value="Bacterial fluorinating enzyme, C-terminal domain"/>
    <property type="match status" value="1"/>
</dbReference>
<dbReference type="InterPro" id="IPR023228">
    <property type="entry name" value="SAM_OH_AdoTrfase_N_sf"/>
</dbReference>
<comment type="similarity">
    <text evidence="2">Belongs to the SAM hydrolase / SAM-dependent halogenase family.</text>
</comment>
<comment type="caution">
    <text evidence="5">The sequence shown here is derived from an EMBL/GenBank/DDBJ whole genome shotgun (WGS) entry which is preliminary data.</text>
</comment>
<dbReference type="PIRSF" id="PIRSF006779">
    <property type="entry name" value="UCP006779"/>
    <property type="match status" value="1"/>
</dbReference>
<dbReference type="Gene3D" id="3.40.50.10790">
    <property type="entry name" value="S-adenosyl-l-methionine hydroxide adenosyltransferase, N-terminal"/>
    <property type="match status" value="1"/>
</dbReference>
<dbReference type="InterPro" id="IPR023227">
    <property type="entry name" value="SAM_OH_AdoTrfase_C_sf"/>
</dbReference>
<evidence type="ECO:0000259" key="4">
    <source>
        <dbReference type="Pfam" id="PF20257"/>
    </source>
</evidence>
<name>A0ABN1Y1F8_9ACTN</name>
<evidence type="ECO:0000256" key="1">
    <source>
        <dbReference type="ARBA" id="ARBA00022691"/>
    </source>
</evidence>
<sequence>MHATVSVILKGFSMSAPTNTAAPSTGPGLLAPRPIVGLLTDFGLVDDAVGICKGMVLSIAPHANIVDVTHDVTPFDIYEAGLYIRDSFRYFPADAVFACVTFPHTGVQDNAIGLRTPQGHTYFAPNNGLLTRIAKEAGVAEVRRITAEKVRRPVIDPTFYGRDIVISAAAHIANGVPFSEIGEEIEASEITLLEVAEPVVEGDWIVGEVAILDKNYGNVWTSITREFLDARGIAFDAELEIEIGDARLTTPLRRTFGEAGDVGEPLAYIASRDQLGLALNQGDFAARYGVERGHAVRLKAR</sequence>
<dbReference type="InterPro" id="IPR046470">
    <property type="entry name" value="SAM_HAT_C"/>
</dbReference>
<reference evidence="5 6" key="1">
    <citation type="journal article" date="2019" name="Int. J. Syst. Evol. Microbiol.">
        <title>The Global Catalogue of Microorganisms (GCM) 10K type strain sequencing project: providing services to taxonomists for standard genome sequencing and annotation.</title>
        <authorList>
            <consortium name="The Broad Institute Genomics Platform"/>
            <consortium name="The Broad Institute Genome Sequencing Center for Infectious Disease"/>
            <person name="Wu L."/>
            <person name="Ma J."/>
        </authorList>
    </citation>
    <scope>NUCLEOTIDE SEQUENCE [LARGE SCALE GENOMIC DNA]</scope>
    <source>
        <strain evidence="5 6">JCM 12393</strain>
    </source>
</reference>
<feature type="domain" description="S-adenosyl-l-methionine hydroxide adenosyltransferase C-terminal" evidence="4">
    <location>
        <begin position="207"/>
        <end position="297"/>
    </location>
</feature>
<gene>
    <name evidence="5" type="ORF">GCM10009639_30290</name>
</gene>
<dbReference type="Pfam" id="PF01887">
    <property type="entry name" value="SAM_HAT_N"/>
    <property type="match status" value="1"/>
</dbReference>
<accession>A0ABN1Y1F8</accession>
<dbReference type="PANTHER" id="PTHR35092:SF1">
    <property type="entry name" value="CHLORINASE MJ1651"/>
    <property type="match status" value="1"/>
</dbReference>
<evidence type="ECO:0000313" key="6">
    <source>
        <dbReference type="Proteomes" id="UP001499863"/>
    </source>
</evidence>
<dbReference type="SUPFAM" id="SSF102522">
    <property type="entry name" value="Bacterial fluorinating enzyme, N-terminal domain"/>
    <property type="match status" value="1"/>
</dbReference>
<dbReference type="PANTHER" id="PTHR35092">
    <property type="entry name" value="CHLORINASE MJ1651"/>
    <property type="match status" value="1"/>
</dbReference>
<dbReference type="InterPro" id="IPR002747">
    <property type="entry name" value="SAM_OH_AdoTrfase"/>
</dbReference>
<keyword evidence="6" id="KW-1185">Reference proteome</keyword>
<protein>
    <submittedName>
        <fullName evidence="5">SAM-dependent chlorinase/fluorinase</fullName>
    </submittedName>
</protein>
<organism evidence="5 6">
    <name type="scientific">Kitasatospora putterlickiae</name>
    <dbReference type="NCBI Taxonomy" id="221725"/>
    <lineage>
        <taxon>Bacteria</taxon>
        <taxon>Bacillati</taxon>
        <taxon>Actinomycetota</taxon>
        <taxon>Actinomycetes</taxon>
        <taxon>Kitasatosporales</taxon>
        <taxon>Streptomycetaceae</taxon>
        <taxon>Kitasatospora</taxon>
    </lineage>
</organism>
<dbReference type="Pfam" id="PF20257">
    <property type="entry name" value="SAM_HAT_C"/>
    <property type="match status" value="1"/>
</dbReference>
<proteinExistence type="inferred from homology"/>